<dbReference type="PANTHER" id="PTHR22835:SF659">
    <property type="entry name" value="GDSL LIPASE_ACYLHYDROLASE, PUTATIVE (AFU_ORTHOLOGUE AFUA_2G00510)-RELATED"/>
    <property type="match status" value="1"/>
</dbReference>
<accession>A0A6N6VWK0</accession>
<dbReference type="SUPFAM" id="SSF52266">
    <property type="entry name" value="SGNH hydrolase"/>
    <property type="match status" value="1"/>
</dbReference>
<evidence type="ECO:0008006" key="4">
    <source>
        <dbReference type="Google" id="ProtNLM"/>
    </source>
</evidence>
<proteinExistence type="inferred from homology"/>
<dbReference type="OrthoDB" id="5292073at2"/>
<dbReference type="InterPro" id="IPR001087">
    <property type="entry name" value="GDSL"/>
</dbReference>
<dbReference type="EMBL" id="WFLM01000001">
    <property type="protein sequence ID" value="KAB8041010.1"/>
    <property type="molecule type" value="Genomic_DNA"/>
</dbReference>
<keyword evidence="3" id="KW-1185">Reference proteome</keyword>
<dbReference type="PANTHER" id="PTHR22835">
    <property type="entry name" value="ZINC FINGER FYVE DOMAIN CONTAINING PROTEIN"/>
    <property type="match status" value="1"/>
</dbReference>
<dbReference type="GO" id="GO:0016788">
    <property type="term" value="F:hydrolase activity, acting on ester bonds"/>
    <property type="evidence" value="ECO:0007669"/>
    <property type="project" value="InterPro"/>
</dbReference>
<evidence type="ECO:0000313" key="3">
    <source>
        <dbReference type="Proteomes" id="UP000437748"/>
    </source>
</evidence>
<reference evidence="2 3" key="1">
    <citation type="submission" date="2019-10" db="EMBL/GenBank/DDBJ databases">
        <title>New species of Slilvanegrellaceae.</title>
        <authorList>
            <person name="Pitt A."/>
            <person name="Hahn M.W."/>
        </authorList>
    </citation>
    <scope>NUCLEOTIDE SEQUENCE [LARGE SCALE GENOMIC DNA]</scope>
    <source>
        <strain evidence="2 3">SP-Ram-0.45-NSY-1</strain>
    </source>
</reference>
<protein>
    <recommendedName>
        <fullName evidence="4">SGNH/GDSL hydrolase family protein</fullName>
    </recommendedName>
</protein>
<dbReference type="RefSeq" id="WP_153418533.1">
    <property type="nucleotide sequence ID" value="NZ_WFLM01000001.1"/>
</dbReference>
<dbReference type="Gene3D" id="3.40.50.1110">
    <property type="entry name" value="SGNH hydrolase"/>
    <property type="match status" value="1"/>
</dbReference>
<organism evidence="2 3">
    <name type="scientific">Silvanigrella paludirubra</name>
    <dbReference type="NCBI Taxonomy" id="2499159"/>
    <lineage>
        <taxon>Bacteria</taxon>
        <taxon>Pseudomonadati</taxon>
        <taxon>Bdellovibrionota</taxon>
        <taxon>Oligoflexia</taxon>
        <taxon>Silvanigrellales</taxon>
        <taxon>Silvanigrellaceae</taxon>
        <taxon>Silvanigrella</taxon>
    </lineage>
</organism>
<dbReference type="InterPro" id="IPR036514">
    <property type="entry name" value="SGNH_hydro_sf"/>
</dbReference>
<dbReference type="Pfam" id="PF00657">
    <property type="entry name" value="Lipase_GDSL"/>
    <property type="match status" value="1"/>
</dbReference>
<sequence length="537" mass="61448">MSHSSSLFLKNSFLCFSGILFSNSLFASEPIYPKMKFSNSGYYIACYYYDTKKGLDNDNPNLMYPSLEVLTFGARKNYAWAVNGDSIISSWTKLTGKIQDGFFLEEKYSYDDIVTKCNFAIQKLNSSYKLYEFKASTSDFDGYEYPIQFAKAEKPNSKIKQIVLFGDSLSDPGNLKRWAKIMPFFPFWNGRFTDGYVWNDYLTERTHLPVLNFSYGGAKTDGTNDAFANNIPTSFITAARNLFTGSSKYYVNSYMNSYLTNDSYYSTNQKLTNTTETLFVFWIGANDFLEKFENNQPAHVIFDNPDSVGGVNYIYKRAVDNIINQIKMLNNIGAYHFMILNLPDIGKTPAIVTSNYNKYSDDLKNKNEFSLKMTEAIQKYNFYLATSLNLLKGSLGNKINIKTLDIASDFEKLMNNKNILNDSSYDYGFTKMDTKYKVPGANLNYIQDFCYNGGYYKAALTQIGKETNIFANKNNSCVDENGNRTKLALFWNSPHPSSYTHCWVAYALEKQLNDNFLINTSLENLDSYKNYCLSKLN</sequence>
<evidence type="ECO:0000256" key="1">
    <source>
        <dbReference type="ARBA" id="ARBA00008668"/>
    </source>
</evidence>
<evidence type="ECO:0000313" key="2">
    <source>
        <dbReference type="EMBL" id="KAB8041010.1"/>
    </source>
</evidence>
<dbReference type="Proteomes" id="UP000437748">
    <property type="component" value="Unassembled WGS sequence"/>
</dbReference>
<name>A0A6N6VWK0_9BACT</name>
<dbReference type="AlphaFoldDB" id="A0A6N6VWK0"/>
<comment type="caution">
    <text evidence="2">The sequence shown here is derived from an EMBL/GenBank/DDBJ whole genome shotgun (WGS) entry which is preliminary data.</text>
</comment>
<dbReference type="CDD" id="cd01846">
    <property type="entry name" value="fatty_acyltransferase_like"/>
    <property type="match status" value="1"/>
</dbReference>
<comment type="similarity">
    <text evidence="1">Belongs to the 'GDSL' lipolytic enzyme family.</text>
</comment>
<gene>
    <name evidence="2" type="ORF">GCL60_03490</name>
</gene>